<feature type="transmembrane region" description="Helical" evidence="1">
    <location>
        <begin position="213"/>
        <end position="234"/>
    </location>
</feature>
<dbReference type="AlphaFoldDB" id="A0A0F6MKQ6"/>
<protein>
    <recommendedName>
        <fullName evidence="2">Sulfatase N-terminal domain-containing protein</fullName>
    </recommendedName>
</protein>
<dbReference type="InterPro" id="IPR017850">
    <property type="entry name" value="Alkaline_phosphatase_core_sf"/>
</dbReference>
<dbReference type="PATRIC" id="fig|999434.4.peg.2631"/>
<accession>A0A0F6MKQ6</accession>
<keyword evidence="1" id="KW-1133">Transmembrane helix</keyword>
<dbReference type="Pfam" id="PF00884">
    <property type="entry name" value="Sulfatase"/>
    <property type="match status" value="1"/>
</dbReference>
<sequence length="764" mass="89241">MLLYNSPSALLLYWTMNNVFSFIKGIILRKAGLSEVPVIIEGGADKSLKEIIKENINIVYFFFFTLLCSLQVYWNVNFRQTYKYFLIFILFVSVFLSFFSLIRKKTQHYFVSVFIRWIIFLPILLLFIFGRKYNKFISNANVKLLTGFYAAYLITYLIFILQSLYFKYNRGSIQVQKNNIPVVFLLVFWIFIYLPIVYYTSDPNLVNIPFGVYFFKLVLVAFIFFLVLTFIYHVSSENIKNMYMQGLIFIILSFFVYSLILKIDVGQLDFFMFKKEKNLHELSLFFYVLDSIVLAILAFISKILYKKKIKFILKFCIIIPFLLSIVLITKVINMEPLHLINNTDRSSIQEFEKHQLSKTGTNVIFILADMFNGNYMQRIFDEEPEYREKLDGFVWYPDCLSISDETLRSLPGLLGGHSAAKKSLHYIDDIIEQDYKDAIGETCNDLFNALKSNGFEITVSNQSDIKYADLSFVTIDKFWLHENEWRKKNGYEKKINQSDKVKLYVLLGIFQSFPYYLKSILYDDRGWLFFRESSAITAQTDLCISSVVQLDTLSDRSIVVNDKKNTFLFLHSLLPHYPWGINHDGNIISADDDFADTFSISFTEKFAYYSAKKTISLLIKYIDWLKQNGVYTNSVIYVFSDHGNDRKDSGIPISKAITYPDAEDNISWAHTLLLVKDKHKTGMIEINPLYVSSADIPSMLLTDLNINFLNDIDPRKVTIEENKNRTRLFFAPSRTENKKNLYYVKGSIFDPNSWSMESPEESEK</sequence>
<keyword evidence="1" id="KW-0812">Transmembrane</keyword>
<feature type="transmembrane region" description="Helical" evidence="1">
    <location>
        <begin position="82"/>
        <end position="102"/>
    </location>
</feature>
<comment type="caution">
    <text evidence="3">The sequence shown here is derived from an EMBL/GenBank/DDBJ whole genome shotgun (WGS) entry which is preliminary data.</text>
</comment>
<feature type="transmembrane region" description="Helical" evidence="1">
    <location>
        <begin position="109"/>
        <end position="129"/>
    </location>
</feature>
<organism evidence="3">
    <name type="scientific">Treponema denticola OTK</name>
    <dbReference type="NCBI Taxonomy" id="999434"/>
    <lineage>
        <taxon>Bacteria</taxon>
        <taxon>Pseudomonadati</taxon>
        <taxon>Spirochaetota</taxon>
        <taxon>Spirochaetia</taxon>
        <taxon>Spirochaetales</taxon>
        <taxon>Treponemataceae</taxon>
        <taxon>Treponema</taxon>
    </lineage>
</organism>
<reference evidence="3" key="1">
    <citation type="submission" date="2012-01" db="EMBL/GenBank/DDBJ databases">
        <title>The Genome Sequence of Treponema denticola OTK.</title>
        <authorList>
            <consortium name="The Broad Institute Genome Sequencing Platform"/>
            <person name="Earl A."/>
            <person name="Ward D."/>
            <person name="Feldgarden M."/>
            <person name="Gevers D."/>
            <person name="Blanton J.M."/>
            <person name="Fenno C.J."/>
            <person name="Baranova O.V."/>
            <person name="Mathney J."/>
            <person name="Dewhirst F.E."/>
            <person name="Izard J."/>
            <person name="Young S.K."/>
            <person name="Zeng Q."/>
            <person name="Gargeya S."/>
            <person name="Fitzgerald M."/>
            <person name="Haas B."/>
            <person name="Abouelleil A."/>
            <person name="Alvarado L."/>
            <person name="Arachchi H.M."/>
            <person name="Berlin A."/>
            <person name="Chapman S.B."/>
            <person name="Gearin G."/>
            <person name="Goldberg J."/>
            <person name="Griggs A."/>
            <person name="Gujja S."/>
            <person name="Hansen M."/>
            <person name="Heiman D."/>
            <person name="Howarth C."/>
            <person name="Larimer J."/>
            <person name="Lui A."/>
            <person name="MacDonald P.J.P."/>
            <person name="McCowen C."/>
            <person name="Montmayeur A."/>
            <person name="Murphy C."/>
            <person name="Neiman D."/>
            <person name="Pearson M."/>
            <person name="Priest M."/>
            <person name="Roberts A."/>
            <person name="Saif S."/>
            <person name="Shea T."/>
            <person name="Sisk P."/>
            <person name="Stolte C."/>
            <person name="Sykes S."/>
            <person name="Wortman J."/>
            <person name="Nusbaum C."/>
            <person name="Birren B."/>
        </authorList>
    </citation>
    <scope>NUCLEOTIDE SEQUENCE [LARGE SCALE GENOMIC DNA]</scope>
    <source>
        <strain evidence="3">OTK</strain>
    </source>
</reference>
<evidence type="ECO:0000313" key="3">
    <source>
        <dbReference type="EMBL" id="EMB19313.1"/>
    </source>
</evidence>
<feature type="transmembrane region" description="Helical" evidence="1">
    <location>
        <begin position="56"/>
        <end position="76"/>
    </location>
</feature>
<feature type="transmembrane region" description="Helical" evidence="1">
    <location>
        <begin position="284"/>
        <end position="305"/>
    </location>
</feature>
<feature type="domain" description="Sulfatase N-terminal" evidence="2">
    <location>
        <begin position="362"/>
        <end position="650"/>
    </location>
</feature>
<evidence type="ECO:0000256" key="1">
    <source>
        <dbReference type="SAM" id="Phobius"/>
    </source>
</evidence>
<evidence type="ECO:0000259" key="2">
    <source>
        <dbReference type="Pfam" id="PF00884"/>
    </source>
</evidence>
<proteinExistence type="predicted"/>
<feature type="transmembrane region" description="Helical" evidence="1">
    <location>
        <begin position="149"/>
        <end position="168"/>
    </location>
</feature>
<dbReference type="InterPro" id="IPR000917">
    <property type="entry name" value="Sulfatase_N"/>
</dbReference>
<dbReference type="Proteomes" id="UP000011701">
    <property type="component" value="Chromosome"/>
</dbReference>
<dbReference type="Gene3D" id="3.40.720.10">
    <property type="entry name" value="Alkaline Phosphatase, subunit A"/>
    <property type="match status" value="1"/>
</dbReference>
<gene>
    <name evidence="3" type="ORF">HMPREF9723_02527</name>
</gene>
<keyword evidence="1" id="KW-0472">Membrane</keyword>
<dbReference type="SUPFAM" id="SSF53649">
    <property type="entry name" value="Alkaline phosphatase-like"/>
    <property type="match status" value="1"/>
</dbReference>
<feature type="transmembrane region" description="Helical" evidence="1">
    <location>
        <begin position="180"/>
        <end position="201"/>
    </location>
</feature>
<dbReference type="EMBL" id="AGDY01000011">
    <property type="protein sequence ID" value="EMB19313.1"/>
    <property type="molecule type" value="Genomic_DNA"/>
</dbReference>
<dbReference type="HOGENOM" id="CLU_013421_0_0_12"/>
<name>A0A0F6MKQ6_TREDN</name>
<feature type="transmembrane region" description="Helical" evidence="1">
    <location>
        <begin position="312"/>
        <end position="332"/>
    </location>
</feature>
<feature type="transmembrane region" description="Helical" evidence="1">
    <location>
        <begin position="246"/>
        <end position="264"/>
    </location>
</feature>